<proteinExistence type="predicted"/>
<dbReference type="PANTHER" id="PTHR13539">
    <property type="entry name" value="CALMODULIN-LYSINE N-METHYLTRANSFERASE"/>
    <property type="match status" value="1"/>
</dbReference>
<evidence type="ECO:0000256" key="3">
    <source>
        <dbReference type="ARBA" id="ARBA00011914"/>
    </source>
</evidence>
<dbReference type="SUPFAM" id="SSF53335">
    <property type="entry name" value="S-adenosyl-L-methionine-dependent methyltransferases"/>
    <property type="match status" value="1"/>
</dbReference>
<gene>
    <name evidence="10" type="primary">LOC108557429</name>
</gene>
<dbReference type="InterPro" id="IPR019410">
    <property type="entry name" value="Methyltransf_16"/>
</dbReference>
<keyword evidence="6" id="KW-0489">Methyltransferase</keyword>
<dbReference type="InterPro" id="IPR029063">
    <property type="entry name" value="SAM-dependent_MTases_sf"/>
</dbReference>
<dbReference type="EC" id="2.1.1.60" evidence="3"/>
<dbReference type="PANTHER" id="PTHR13539:SF3">
    <property type="entry name" value="CALMODULIN-LYSINE N-METHYLTRANSFERASE"/>
    <property type="match status" value="1"/>
</dbReference>
<dbReference type="Proteomes" id="UP000695000">
    <property type="component" value="Unplaced"/>
</dbReference>
<sequence length="318" mass="35721">MDELKCKRYTSETIDLKEVISIGGNARKKVARRRWAILAKALKSPQGSEPSSPTDEFSVRRISSFMLLTTQQLQSVSINSSDTFIVNQAKKRTWYAYGMDVDGEMYSVVVGHRIRTFSAEDLMGFNNTGNVCIWPSEETLTYYIGSNLQLFKHKSVLELGGGMSCLAGLVCAKYGNCRSVALTDGNKMSVENVQVSVSANDLPCPVTCGVLKWGQSDDRWGRFDVILCADCLFFDEARADLIETLWDLLSRDGFALIMAPKRGSTLEHFIAQSTAKGFRCKQIVNYNNLVWQKHLSLLENCDYDDNIHYPILIEMTKV</sequence>
<keyword evidence="7" id="KW-0808">Transferase</keyword>
<dbReference type="GeneID" id="108557429"/>
<reference evidence="10" key="1">
    <citation type="submission" date="2025-08" db="UniProtKB">
        <authorList>
            <consortium name="RefSeq"/>
        </authorList>
    </citation>
    <scope>IDENTIFICATION</scope>
    <source>
        <tissue evidence="10">Whole Larva</tissue>
    </source>
</reference>
<evidence type="ECO:0000313" key="10">
    <source>
        <dbReference type="RefSeq" id="XP_017769425.1"/>
    </source>
</evidence>
<evidence type="ECO:0000256" key="6">
    <source>
        <dbReference type="ARBA" id="ARBA00022603"/>
    </source>
</evidence>
<keyword evidence="9" id="KW-1185">Reference proteome</keyword>
<dbReference type="InterPro" id="IPR025800">
    <property type="entry name" value="CaM-Lys-N-MeTrfase"/>
</dbReference>
<evidence type="ECO:0000313" key="9">
    <source>
        <dbReference type="Proteomes" id="UP000695000"/>
    </source>
</evidence>
<name>A0ABM1M4C5_NICVS</name>
<protein>
    <recommendedName>
        <fullName evidence="4">Calmodulin-lysine N-methyltransferase</fullName>
        <ecNumber evidence="3">2.1.1.60</ecNumber>
    </recommendedName>
</protein>
<dbReference type="Gene3D" id="3.40.50.150">
    <property type="entry name" value="Vaccinia Virus protein VP39"/>
    <property type="match status" value="1"/>
</dbReference>
<evidence type="ECO:0000256" key="1">
    <source>
        <dbReference type="ARBA" id="ARBA00004123"/>
    </source>
</evidence>
<dbReference type="RefSeq" id="XP_017769425.1">
    <property type="nucleotide sequence ID" value="XM_017913936.1"/>
</dbReference>
<keyword evidence="5" id="KW-0963">Cytoplasm</keyword>
<dbReference type="Pfam" id="PF10294">
    <property type="entry name" value="Methyltransf_16"/>
    <property type="match status" value="1"/>
</dbReference>
<keyword evidence="8" id="KW-0539">Nucleus</keyword>
<comment type="subcellular location">
    <subcellularLocation>
        <location evidence="2">Cytoplasm</location>
    </subcellularLocation>
    <subcellularLocation>
        <location evidence="1">Nucleus</location>
    </subcellularLocation>
</comment>
<evidence type="ECO:0000256" key="2">
    <source>
        <dbReference type="ARBA" id="ARBA00004496"/>
    </source>
</evidence>
<evidence type="ECO:0000256" key="4">
    <source>
        <dbReference type="ARBA" id="ARBA00020594"/>
    </source>
</evidence>
<evidence type="ECO:0000256" key="7">
    <source>
        <dbReference type="ARBA" id="ARBA00022679"/>
    </source>
</evidence>
<evidence type="ECO:0000256" key="8">
    <source>
        <dbReference type="ARBA" id="ARBA00023242"/>
    </source>
</evidence>
<evidence type="ECO:0000256" key="5">
    <source>
        <dbReference type="ARBA" id="ARBA00022490"/>
    </source>
</evidence>
<organism evidence="9 10">
    <name type="scientific">Nicrophorus vespilloides</name>
    <name type="common">Boreal carrion beetle</name>
    <dbReference type="NCBI Taxonomy" id="110193"/>
    <lineage>
        <taxon>Eukaryota</taxon>
        <taxon>Metazoa</taxon>
        <taxon>Ecdysozoa</taxon>
        <taxon>Arthropoda</taxon>
        <taxon>Hexapoda</taxon>
        <taxon>Insecta</taxon>
        <taxon>Pterygota</taxon>
        <taxon>Neoptera</taxon>
        <taxon>Endopterygota</taxon>
        <taxon>Coleoptera</taxon>
        <taxon>Polyphaga</taxon>
        <taxon>Staphyliniformia</taxon>
        <taxon>Silphidae</taxon>
        <taxon>Nicrophorinae</taxon>
        <taxon>Nicrophorus</taxon>
    </lineage>
</organism>
<accession>A0ABM1M4C5</accession>